<proteinExistence type="predicted"/>
<gene>
    <name evidence="3" type="ORF">APUU_11556A</name>
</gene>
<feature type="signal peptide" evidence="2">
    <location>
        <begin position="1"/>
        <end position="16"/>
    </location>
</feature>
<dbReference type="Proteomes" id="UP000654913">
    <property type="component" value="Chromosome 1"/>
</dbReference>
<keyword evidence="4" id="KW-1185">Reference proteome</keyword>
<accession>A0A7R8AIR6</accession>
<dbReference type="EMBL" id="AP024443">
    <property type="protein sequence ID" value="BCS18728.1"/>
    <property type="molecule type" value="Genomic_DNA"/>
</dbReference>
<sequence>MKVSVILSALASTALAAPLSLPGLEKLPVLSNLGDLLGNKLPSVSNAGDLNNVLGGKLGDLGGDSGLPLGDLLGGLKDLLGNLGGGATTPEPPTPTTPAAPGAGSGQILQDLAPELNDILVVTGPNVKTLLIKLSPEVAALVSGLGLPGLGVPLGGVVASASSVGDLVTALGPQVEGLVTVVAQGVGALLIELSPPVAALVSGLGLPGVGVPLGTVLATVGGDL</sequence>
<feature type="chain" id="PRO_5030705927" evidence="2">
    <location>
        <begin position="17"/>
        <end position="224"/>
    </location>
</feature>
<dbReference type="KEGG" id="apuu:APUU_11556A"/>
<dbReference type="GeneID" id="64968733"/>
<dbReference type="AlphaFoldDB" id="A0A7R8AIR6"/>
<organism evidence="3 4">
    <name type="scientific">Aspergillus puulaauensis</name>
    <dbReference type="NCBI Taxonomy" id="1220207"/>
    <lineage>
        <taxon>Eukaryota</taxon>
        <taxon>Fungi</taxon>
        <taxon>Dikarya</taxon>
        <taxon>Ascomycota</taxon>
        <taxon>Pezizomycotina</taxon>
        <taxon>Eurotiomycetes</taxon>
        <taxon>Eurotiomycetidae</taxon>
        <taxon>Eurotiales</taxon>
        <taxon>Aspergillaceae</taxon>
        <taxon>Aspergillus</taxon>
    </lineage>
</organism>
<evidence type="ECO:0000256" key="1">
    <source>
        <dbReference type="SAM" id="MobiDB-lite"/>
    </source>
</evidence>
<name>A0A7R8AIR6_9EURO</name>
<protein>
    <submittedName>
        <fullName evidence="3">Uncharacterized protein</fullName>
    </submittedName>
</protein>
<reference evidence="3" key="2">
    <citation type="submission" date="2021-02" db="EMBL/GenBank/DDBJ databases">
        <title>Aspergillus puulaauensis MK2 genome sequence.</title>
        <authorList>
            <person name="Futagami T."/>
            <person name="Mori K."/>
            <person name="Kadooka C."/>
            <person name="Tanaka T."/>
        </authorList>
    </citation>
    <scope>NUCLEOTIDE SEQUENCE</scope>
    <source>
        <strain evidence="3">MK2</strain>
    </source>
</reference>
<dbReference type="OrthoDB" id="3798541at2759"/>
<reference evidence="3" key="1">
    <citation type="submission" date="2021-01" db="EMBL/GenBank/DDBJ databases">
        <authorList>
            <consortium name="Aspergillus puulaauensis MK2 genome sequencing consortium"/>
            <person name="Kazuki M."/>
            <person name="Futagami T."/>
        </authorList>
    </citation>
    <scope>NUCLEOTIDE SEQUENCE</scope>
    <source>
        <strain evidence="3">MK2</strain>
    </source>
</reference>
<dbReference type="RefSeq" id="XP_041550922.1">
    <property type="nucleotide sequence ID" value="XM_041697659.1"/>
</dbReference>
<evidence type="ECO:0000313" key="4">
    <source>
        <dbReference type="Proteomes" id="UP000654913"/>
    </source>
</evidence>
<feature type="region of interest" description="Disordered" evidence="1">
    <location>
        <begin position="83"/>
        <end position="107"/>
    </location>
</feature>
<keyword evidence="2" id="KW-0732">Signal</keyword>
<evidence type="ECO:0000313" key="3">
    <source>
        <dbReference type="EMBL" id="BCS18728.1"/>
    </source>
</evidence>
<evidence type="ECO:0000256" key="2">
    <source>
        <dbReference type="SAM" id="SignalP"/>
    </source>
</evidence>